<sequence length="287" mass="29747">MTTTLRARSASVAAGLLLASFMAAPVAHADVLADLRGTVTADRLKYGPSCPPLRYNNVLQDIGFAQGQFVPDTAKSQGMIASYPGEVRSFIGVGDPMAAARTNAYEKGAGSLIGNCAWTEYGVSFIRYEPTETDWVGIVFGKPSGVTTPPSGPGTPGGGQDPAPAGTPAPPQMKACPPGGLKPEVPAGEQCPAPANAVRVSFVRAPFQWTVNVKNNAGIGGSCSYDARSTSGATGASREFDIDPNGSTTFQVPAPLPFTTYHVVTSCTGSYDGRQVEFGHDEQDVSL</sequence>
<evidence type="ECO:0008006" key="5">
    <source>
        <dbReference type="Google" id="ProtNLM"/>
    </source>
</evidence>
<dbReference type="RefSeq" id="WP_208676463.1">
    <property type="nucleotide sequence ID" value="NZ_CP070380.1"/>
</dbReference>
<keyword evidence="4" id="KW-1185">Reference proteome</keyword>
<name>A0ABT8HLI3_MYCAO</name>
<accession>A0ABT8HLI3</accession>
<evidence type="ECO:0000256" key="2">
    <source>
        <dbReference type="SAM" id="SignalP"/>
    </source>
</evidence>
<feature type="chain" id="PRO_5046155915" description="Secreted protein" evidence="2">
    <location>
        <begin position="30"/>
        <end position="287"/>
    </location>
</feature>
<evidence type="ECO:0000313" key="4">
    <source>
        <dbReference type="Proteomes" id="UP001172687"/>
    </source>
</evidence>
<organism evidence="3 4">
    <name type="scientific">Mycolicibacterium austroafricanum</name>
    <name type="common">Mycobacterium austroafricanum</name>
    <dbReference type="NCBI Taxonomy" id="39687"/>
    <lineage>
        <taxon>Bacteria</taxon>
        <taxon>Bacillati</taxon>
        <taxon>Actinomycetota</taxon>
        <taxon>Actinomycetes</taxon>
        <taxon>Mycobacteriales</taxon>
        <taxon>Mycobacteriaceae</taxon>
        <taxon>Mycolicibacterium</taxon>
    </lineage>
</organism>
<evidence type="ECO:0000256" key="1">
    <source>
        <dbReference type="SAM" id="MobiDB-lite"/>
    </source>
</evidence>
<keyword evidence="2" id="KW-0732">Signal</keyword>
<dbReference type="EMBL" id="JAUHTC010000092">
    <property type="protein sequence ID" value="MDN4521628.1"/>
    <property type="molecule type" value="Genomic_DNA"/>
</dbReference>
<feature type="region of interest" description="Disordered" evidence="1">
    <location>
        <begin position="141"/>
        <end position="182"/>
    </location>
</feature>
<comment type="caution">
    <text evidence="3">The sequence shown here is derived from an EMBL/GenBank/DDBJ whole genome shotgun (WGS) entry which is preliminary data.</text>
</comment>
<gene>
    <name evidence="3" type="ORF">QYF68_27970</name>
</gene>
<evidence type="ECO:0000313" key="3">
    <source>
        <dbReference type="EMBL" id="MDN4521628.1"/>
    </source>
</evidence>
<reference evidence="3" key="1">
    <citation type="submission" date="2023-07" db="EMBL/GenBank/DDBJ databases">
        <title>Degradation of tert-butanol by M. austroafricanum TBA100.</title>
        <authorList>
            <person name="Helbich S."/>
            <person name="Vainshtein Y."/>
        </authorList>
    </citation>
    <scope>NUCLEOTIDE SEQUENCE</scope>
    <source>
        <strain evidence="3">TBA100</strain>
    </source>
</reference>
<proteinExistence type="predicted"/>
<feature type="signal peptide" evidence="2">
    <location>
        <begin position="1"/>
        <end position="29"/>
    </location>
</feature>
<dbReference type="Proteomes" id="UP001172687">
    <property type="component" value="Unassembled WGS sequence"/>
</dbReference>
<protein>
    <recommendedName>
        <fullName evidence="5">Secreted protein</fullName>
    </recommendedName>
</protein>